<evidence type="ECO:0000313" key="2">
    <source>
        <dbReference type="Proteomes" id="UP000515570"/>
    </source>
</evidence>
<dbReference type="Proteomes" id="UP000515570">
    <property type="component" value="Chromosome"/>
</dbReference>
<name>A0A7G5FFM0_9CORY</name>
<reference evidence="1 2" key="1">
    <citation type="submission" date="2020-07" db="EMBL/GenBank/DDBJ databases">
        <title>non toxigenic Corynebacterium sp. nov from a clinical source.</title>
        <authorList>
            <person name="Bernier A.-M."/>
            <person name="Bernard K."/>
        </authorList>
    </citation>
    <scope>NUCLEOTIDE SEQUENCE [LARGE SCALE GENOMIC DNA]</scope>
    <source>
        <strain evidence="2">NML 93-0612</strain>
    </source>
</reference>
<accession>A0A7G5FFM0</accession>
<dbReference type="InterPro" id="IPR027417">
    <property type="entry name" value="P-loop_NTPase"/>
</dbReference>
<dbReference type="SUPFAM" id="SSF52540">
    <property type="entry name" value="P-loop containing nucleoside triphosphate hydrolases"/>
    <property type="match status" value="1"/>
</dbReference>
<protein>
    <recommendedName>
        <fullName evidence="3">ABC transporter domain-containing protein</fullName>
    </recommendedName>
</protein>
<proteinExistence type="predicted"/>
<gene>
    <name evidence="1" type="ORF">HW450_01205</name>
</gene>
<sequence length="221" mass="24081">MPPDTFLHVDSLVVATGQHVPDFTLTTPLNLVTTGRESSATTTMLTLAGRMKPREGSIVLRGVGGEELSTPRSIAQQVALAGVPDIDGLDRNVSAATYIREVSAWSAPWYRRTPRDVDQIERWKELAELFALEFDPALHVGKLGPADRFLLRVALALLARPEPALVIIDDIDQVRSGAIRADLISQLRRLSERVPVLVASTNPDEHSDFDTVISLDGGSVQ</sequence>
<dbReference type="AlphaFoldDB" id="A0A7G5FFM0"/>
<keyword evidence="2" id="KW-1185">Reference proteome</keyword>
<evidence type="ECO:0008006" key="3">
    <source>
        <dbReference type="Google" id="ProtNLM"/>
    </source>
</evidence>
<dbReference type="EMBL" id="CP059833">
    <property type="protein sequence ID" value="QMV85411.1"/>
    <property type="molecule type" value="Genomic_DNA"/>
</dbReference>
<dbReference type="RefSeq" id="WP_182386233.1">
    <property type="nucleotide sequence ID" value="NZ_CP059833.1"/>
</dbReference>
<evidence type="ECO:0000313" key="1">
    <source>
        <dbReference type="EMBL" id="QMV85411.1"/>
    </source>
</evidence>
<organism evidence="1 2">
    <name type="scientific">Corynebacterium hindlerae</name>
    <dbReference type="NCBI Taxonomy" id="699041"/>
    <lineage>
        <taxon>Bacteria</taxon>
        <taxon>Bacillati</taxon>
        <taxon>Actinomycetota</taxon>
        <taxon>Actinomycetes</taxon>
        <taxon>Mycobacteriales</taxon>
        <taxon>Corynebacteriaceae</taxon>
        <taxon>Corynebacterium</taxon>
    </lineage>
</organism>
<dbReference type="Gene3D" id="3.40.50.300">
    <property type="entry name" value="P-loop containing nucleotide triphosphate hydrolases"/>
    <property type="match status" value="1"/>
</dbReference>